<protein>
    <submittedName>
        <fullName evidence="1">Uncharacterized protein</fullName>
    </submittedName>
</protein>
<evidence type="ECO:0000313" key="1">
    <source>
        <dbReference type="EMBL" id="MBP1083955.1"/>
    </source>
</evidence>
<dbReference type="RefSeq" id="WP_053605610.1">
    <property type="nucleotide sequence ID" value="NZ_JAFDST010000008.1"/>
</dbReference>
<proteinExistence type="predicted"/>
<accession>A0ABS4D2V1</accession>
<reference evidence="1 2" key="1">
    <citation type="submission" date="2021-01" db="EMBL/GenBank/DDBJ databases">
        <title>Genomic Encyclopedia of Type Strains, Phase IV (KMG-IV): sequencing the most valuable type-strain genomes for metagenomic binning, comparative biology and taxonomic classification.</title>
        <authorList>
            <person name="Goeker M."/>
        </authorList>
    </citation>
    <scope>NUCLEOTIDE SEQUENCE [LARGE SCALE GENOMIC DNA]</scope>
    <source>
        <strain evidence="1 2">DSM 103394</strain>
    </source>
</reference>
<organism evidence="1 2">
    <name type="scientific">Bacillus capparidis</name>
    <dbReference type="NCBI Taxonomy" id="1840411"/>
    <lineage>
        <taxon>Bacteria</taxon>
        <taxon>Bacillati</taxon>
        <taxon>Bacillota</taxon>
        <taxon>Bacilli</taxon>
        <taxon>Bacillales</taxon>
        <taxon>Bacillaceae</taxon>
        <taxon>Bacillus</taxon>
    </lineage>
</organism>
<keyword evidence="2" id="KW-1185">Reference proteome</keyword>
<dbReference type="EMBL" id="JAFDST010000008">
    <property type="protein sequence ID" value="MBP1083955.1"/>
    <property type="molecule type" value="Genomic_DNA"/>
</dbReference>
<name>A0ABS4D2V1_9BACI</name>
<dbReference type="Proteomes" id="UP000674416">
    <property type="component" value="Unassembled WGS sequence"/>
</dbReference>
<gene>
    <name evidence="1" type="ORF">JOC74_004502</name>
</gene>
<comment type="caution">
    <text evidence="1">The sequence shown here is derived from an EMBL/GenBank/DDBJ whole genome shotgun (WGS) entry which is preliminary data.</text>
</comment>
<evidence type="ECO:0000313" key="2">
    <source>
        <dbReference type="Proteomes" id="UP000674416"/>
    </source>
</evidence>
<sequence>MLHMAHASRFHWGIAGQPVNFSRGEWLLSRLYALLSRAEPILYHAEVNMDLIQKYKIADFDMAFACDALTGRIVLPEI</sequence>